<dbReference type="CDD" id="cd06225">
    <property type="entry name" value="HAMP"/>
    <property type="match status" value="1"/>
</dbReference>
<dbReference type="InterPro" id="IPR036890">
    <property type="entry name" value="HATPase_C_sf"/>
</dbReference>
<dbReference type="InterPro" id="IPR036097">
    <property type="entry name" value="HisK_dim/P_sf"/>
</dbReference>
<keyword evidence="5" id="KW-0597">Phosphoprotein</keyword>
<evidence type="ECO:0000259" key="11">
    <source>
        <dbReference type="PROSITE" id="PS50109"/>
    </source>
</evidence>
<dbReference type="RefSeq" id="WP_344795473.1">
    <property type="nucleotide sequence ID" value="NZ_BAABBN010000004.1"/>
</dbReference>
<evidence type="ECO:0000256" key="8">
    <source>
        <dbReference type="ARBA" id="ARBA00022777"/>
    </source>
</evidence>
<dbReference type="InterPro" id="IPR050980">
    <property type="entry name" value="2C_sensor_his_kinase"/>
</dbReference>
<dbReference type="SMART" id="SM00304">
    <property type="entry name" value="HAMP"/>
    <property type="match status" value="1"/>
</dbReference>
<dbReference type="Gene3D" id="1.10.287.130">
    <property type="match status" value="1"/>
</dbReference>
<proteinExistence type="predicted"/>
<dbReference type="SMART" id="SM00387">
    <property type="entry name" value="HATPase_c"/>
    <property type="match status" value="1"/>
</dbReference>
<dbReference type="CDD" id="cd00082">
    <property type="entry name" value="HisKA"/>
    <property type="match status" value="1"/>
</dbReference>
<reference evidence="14" key="1">
    <citation type="journal article" date="2019" name="Int. J. Syst. Evol. Microbiol.">
        <title>The Global Catalogue of Microorganisms (GCM) 10K type strain sequencing project: providing services to taxonomists for standard genome sequencing and annotation.</title>
        <authorList>
            <consortium name="The Broad Institute Genomics Platform"/>
            <consortium name="The Broad Institute Genome Sequencing Center for Infectious Disease"/>
            <person name="Wu L."/>
            <person name="Ma J."/>
        </authorList>
    </citation>
    <scope>NUCLEOTIDE SEQUENCE [LARGE SCALE GENOMIC DNA]</scope>
    <source>
        <strain evidence="14">JCM 17551</strain>
    </source>
</reference>
<dbReference type="InterPro" id="IPR003660">
    <property type="entry name" value="HAMP_dom"/>
</dbReference>
<evidence type="ECO:0000256" key="2">
    <source>
        <dbReference type="ARBA" id="ARBA00004651"/>
    </source>
</evidence>
<dbReference type="Gene3D" id="3.30.565.10">
    <property type="entry name" value="Histidine kinase-like ATPase, C-terminal domain"/>
    <property type="match status" value="1"/>
</dbReference>
<feature type="domain" description="HAMP" evidence="12">
    <location>
        <begin position="336"/>
        <end position="388"/>
    </location>
</feature>
<dbReference type="PROSITE" id="PS50109">
    <property type="entry name" value="HIS_KIN"/>
    <property type="match status" value="1"/>
</dbReference>
<dbReference type="InterPro" id="IPR003594">
    <property type="entry name" value="HATPase_dom"/>
</dbReference>
<keyword evidence="10" id="KW-1133">Transmembrane helix</keyword>
<dbReference type="Pfam" id="PF02518">
    <property type="entry name" value="HATPase_c"/>
    <property type="match status" value="1"/>
</dbReference>
<evidence type="ECO:0000256" key="1">
    <source>
        <dbReference type="ARBA" id="ARBA00000085"/>
    </source>
</evidence>
<evidence type="ECO:0000259" key="12">
    <source>
        <dbReference type="PROSITE" id="PS50885"/>
    </source>
</evidence>
<evidence type="ECO:0000256" key="6">
    <source>
        <dbReference type="ARBA" id="ARBA00022679"/>
    </source>
</evidence>
<accession>A0ABP7M4F2</accession>
<gene>
    <name evidence="13" type="ORF">GCM10022277_06650</name>
</gene>
<evidence type="ECO:0000256" key="10">
    <source>
        <dbReference type="SAM" id="Phobius"/>
    </source>
</evidence>
<sequence length="641" mass="73024">MNQLTYIQKFILISALFLLPVVLLGFGLVAEIQRNLAITHVERQGLQMMSNVFRLIREASEYRDRSIILRVNDQKEIRDQLDVQRKKVEHMISEINEIVTLFGDAEIDHQVKQVHVSWKQLNSYSSGAQGGPHIQFKYYDSFVRTIQSLVDVIGYRTKLAHDPNLNTFLLINMLSDDMPIALRELGRSRAYGVYALNQLSVDHDTYLQLDEIYDDLTDSFHLLSNNMGYAVAENQKYRIPLQRGVDRIITGVLQGRDLMYDEIIEADRREMAWQEYYAHLSDIHAGVYDFIDELIGIVVNQLDDRAGEERKKLNAFMALTGVLMLIIIYLYAGMYRSIHDTLKVFVARARSVSGGNLDASMPVETKDEMRELAESFNQMVGQLSQNQKDLVEARKLASLGHLVAGIAHEMNTPLGVSLTAISYLEQQYQHAKTLFDDNKLSTKDFHDLVVANEESMSLIKRNLGKASNLVSTFKMLSVQSEPEKWNRLELKEYLYDLPSRLDLAKELDDRIVISCSDNISLYVDEERLTTLFSVLINNAFTHGYMSDDSGEVIITAKLEGEKVFVSVEDHGRGVDEQLAEQIFDPFVTTTRNQGAAGLGLHIAYNIVSQALFGQIKCVSKLGRFTRFEITMPIDFRETDSK</sequence>
<feature type="transmembrane region" description="Helical" evidence="10">
    <location>
        <begin position="6"/>
        <end position="30"/>
    </location>
</feature>
<keyword evidence="7" id="KW-0547">Nucleotide-binding</keyword>
<keyword evidence="14" id="KW-1185">Reference proteome</keyword>
<keyword evidence="8" id="KW-0418">Kinase</keyword>
<keyword evidence="4" id="KW-1003">Cell membrane</keyword>
<keyword evidence="10" id="KW-0812">Transmembrane</keyword>
<protein>
    <recommendedName>
        <fullName evidence="3">histidine kinase</fullName>
        <ecNumber evidence="3">2.7.13.3</ecNumber>
    </recommendedName>
</protein>
<dbReference type="Gene3D" id="6.10.340.10">
    <property type="match status" value="1"/>
</dbReference>
<keyword evidence="9" id="KW-0067">ATP-binding</keyword>
<dbReference type="Proteomes" id="UP001501565">
    <property type="component" value="Unassembled WGS sequence"/>
</dbReference>
<organism evidence="13 14">
    <name type="scientific">Litoribacillus peritrichatus</name>
    <dbReference type="NCBI Taxonomy" id="718191"/>
    <lineage>
        <taxon>Bacteria</taxon>
        <taxon>Pseudomonadati</taxon>
        <taxon>Pseudomonadota</taxon>
        <taxon>Gammaproteobacteria</taxon>
        <taxon>Oceanospirillales</taxon>
        <taxon>Oceanospirillaceae</taxon>
        <taxon>Litoribacillus</taxon>
    </lineage>
</organism>
<feature type="transmembrane region" description="Helical" evidence="10">
    <location>
        <begin position="313"/>
        <end position="332"/>
    </location>
</feature>
<evidence type="ECO:0000256" key="9">
    <source>
        <dbReference type="ARBA" id="ARBA00022840"/>
    </source>
</evidence>
<dbReference type="InterPro" id="IPR004358">
    <property type="entry name" value="Sig_transdc_His_kin-like_C"/>
</dbReference>
<evidence type="ECO:0000313" key="14">
    <source>
        <dbReference type="Proteomes" id="UP001501565"/>
    </source>
</evidence>
<evidence type="ECO:0000313" key="13">
    <source>
        <dbReference type="EMBL" id="GAA3914850.1"/>
    </source>
</evidence>
<dbReference type="Pfam" id="PF00672">
    <property type="entry name" value="HAMP"/>
    <property type="match status" value="1"/>
</dbReference>
<dbReference type="EMBL" id="BAABBN010000004">
    <property type="protein sequence ID" value="GAA3914850.1"/>
    <property type="molecule type" value="Genomic_DNA"/>
</dbReference>
<feature type="domain" description="Histidine kinase" evidence="11">
    <location>
        <begin position="405"/>
        <end position="635"/>
    </location>
</feature>
<evidence type="ECO:0000256" key="4">
    <source>
        <dbReference type="ARBA" id="ARBA00022475"/>
    </source>
</evidence>
<dbReference type="SUPFAM" id="SSF55874">
    <property type="entry name" value="ATPase domain of HSP90 chaperone/DNA topoisomerase II/histidine kinase"/>
    <property type="match status" value="1"/>
</dbReference>
<evidence type="ECO:0000256" key="5">
    <source>
        <dbReference type="ARBA" id="ARBA00022553"/>
    </source>
</evidence>
<dbReference type="PANTHER" id="PTHR44936:SF10">
    <property type="entry name" value="SENSOR PROTEIN RSTB"/>
    <property type="match status" value="1"/>
</dbReference>
<dbReference type="InterPro" id="IPR005467">
    <property type="entry name" value="His_kinase_dom"/>
</dbReference>
<name>A0ABP7M4F2_9GAMM</name>
<comment type="caution">
    <text evidence="13">The sequence shown here is derived from an EMBL/GenBank/DDBJ whole genome shotgun (WGS) entry which is preliminary data.</text>
</comment>
<dbReference type="SUPFAM" id="SSF158472">
    <property type="entry name" value="HAMP domain-like"/>
    <property type="match status" value="1"/>
</dbReference>
<dbReference type="InterPro" id="IPR003661">
    <property type="entry name" value="HisK_dim/P_dom"/>
</dbReference>
<comment type="subcellular location">
    <subcellularLocation>
        <location evidence="2">Cell membrane</location>
        <topology evidence="2">Multi-pass membrane protein</topology>
    </subcellularLocation>
</comment>
<keyword evidence="6" id="KW-0808">Transferase</keyword>
<comment type="catalytic activity">
    <reaction evidence="1">
        <text>ATP + protein L-histidine = ADP + protein N-phospho-L-histidine.</text>
        <dbReference type="EC" id="2.7.13.3"/>
    </reaction>
</comment>
<dbReference type="SUPFAM" id="SSF47384">
    <property type="entry name" value="Homodimeric domain of signal transducing histidine kinase"/>
    <property type="match status" value="1"/>
</dbReference>
<dbReference type="EC" id="2.7.13.3" evidence="3"/>
<dbReference type="PRINTS" id="PR00344">
    <property type="entry name" value="BCTRLSENSOR"/>
</dbReference>
<dbReference type="PANTHER" id="PTHR44936">
    <property type="entry name" value="SENSOR PROTEIN CREC"/>
    <property type="match status" value="1"/>
</dbReference>
<evidence type="ECO:0000256" key="7">
    <source>
        <dbReference type="ARBA" id="ARBA00022741"/>
    </source>
</evidence>
<keyword evidence="10" id="KW-0472">Membrane</keyword>
<evidence type="ECO:0000256" key="3">
    <source>
        <dbReference type="ARBA" id="ARBA00012438"/>
    </source>
</evidence>
<dbReference type="PROSITE" id="PS50885">
    <property type="entry name" value="HAMP"/>
    <property type="match status" value="1"/>
</dbReference>